<feature type="domain" description="Aminotransferase class V" evidence="1">
    <location>
        <begin position="70"/>
        <end position="359"/>
    </location>
</feature>
<dbReference type="PANTHER" id="PTHR43586">
    <property type="entry name" value="CYSTEINE DESULFURASE"/>
    <property type="match status" value="1"/>
</dbReference>
<dbReference type="PANTHER" id="PTHR43586:SF21">
    <property type="entry name" value="PYRIDOXAL PHOSPHATE (PLP)-DEPENDENT ASPARTATE AMINOTRANSFERASE SUPERFAMILY"/>
    <property type="match status" value="1"/>
</dbReference>
<protein>
    <submittedName>
        <fullName evidence="2">Aminotransferase class V-fold PLP-dependent enzyme</fullName>
    </submittedName>
</protein>
<evidence type="ECO:0000259" key="1">
    <source>
        <dbReference type="Pfam" id="PF00266"/>
    </source>
</evidence>
<keyword evidence="2" id="KW-0032">Aminotransferase</keyword>
<dbReference type="Gene3D" id="3.90.1150.10">
    <property type="entry name" value="Aspartate Aminotransferase, domain 1"/>
    <property type="match status" value="1"/>
</dbReference>
<evidence type="ECO:0000313" key="2">
    <source>
        <dbReference type="EMBL" id="XDI04456.1"/>
    </source>
</evidence>
<dbReference type="GO" id="GO:0008483">
    <property type="term" value="F:transaminase activity"/>
    <property type="evidence" value="ECO:0007669"/>
    <property type="project" value="UniProtKB-KW"/>
</dbReference>
<name>A0AB39BDQ5_9MICO</name>
<keyword evidence="2" id="KW-0808">Transferase</keyword>
<dbReference type="AlphaFoldDB" id="A0AB39BDQ5"/>
<sequence>MTEPDSPLAPSAAHPLDQAGFRAQFDALRTWAWLDTPGSPPGATPVLQALTSTLGDWQRGEFSWRDWDWAAEDAREAFAGYAGVESSRVAVLGSVAEGAATVAASLPPGPVVVADDEFRSTLFPWLALDPERNPVVRVPSRGGFTPTDDLVAAVREGTALVAVSDTLTSNGVRPDFAALREATDAVGARLFVDLTQSYGVLPFDIDAIAPDFVAVHGYKWMLCPRGAAWMITRPDRLAELTPLLPSWKSTAPPFGYFGGELDLPSDASRIDTSPAWFSFIGALAAIDLLSRLDRTAVEQHVTRLAARWWEGAQELGFTPVTPFQRTHIAVVDAGAFDGEAIARHLLEAGVKAQVSGSRVRVGVHYFNDDDDIDRTLAAMAGARPQRQAD</sequence>
<gene>
    <name evidence="2" type="ORF">ABFY20_14105</name>
</gene>
<accession>A0AB39BDQ5</accession>
<dbReference type="Gene3D" id="3.40.640.10">
    <property type="entry name" value="Type I PLP-dependent aspartate aminotransferase-like (Major domain)"/>
    <property type="match status" value="1"/>
</dbReference>
<reference evidence="2" key="1">
    <citation type="submission" date="2024-05" db="EMBL/GenBank/DDBJ databases">
        <title>Herbiconiux sp. A18JL235.</title>
        <authorList>
            <person name="Zhang G."/>
        </authorList>
    </citation>
    <scope>NUCLEOTIDE SEQUENCE</scope>
    <source>
        <strain evidence="2">A18JL235</strain>
    </source>
</reference>
<dbReference type="InterPro" id="IPR015424">
    <property type="entry name" value="PyrdxlP-dep_Trfase"/>
</dbReference>
<dbReference type="InterPro" id="IPR015422">
    <property type="entry name" value="PyrdxlP-dep_Trfase_small"/>
</dbReference>
<dbReference type="RefSeq" id="WP_368496856.1">
    <property type="nucleotide sequence ID" value="NZ_CP162511.1"/>
</dbReference>
<dbReference type="EMBL" id="CP162511">
    <property type="protein sequence ID" value="XDI04456.1"/>
    <property type="molecule type" value="Genomic_DNA"/>
</dbReference>
<organism evidence="2">
    <name type="scientific">Herbiconiux sp. A18JL235</name>
    <dbReference type="NCBI Taxonomy" id="3152363"/>
    <lineage>
        <taxon>Bacteria</taxon>
        <taxon>Bacillati</taxon>
        <taxon>Actinomycetota</taxon>
        <taxon>Actinomycetes</taxon>
        <taxon>Micrococcales</taxon>
        <taxon>Microbacteriaceae</taxon>
        <taxon>Herbiconiux</taxon>
    </lineage>
</organism>
<dbReference type="InterPro" id="IPR015421">
    <property type="entry name" value="PyrdxlP-dep_Trfase_major"/>
</dbReference>
<proteinExistence type="predicted"/>
<dbReference type="InterPro" id="IPR000192">
    <property type="entry name" value="Aminotrans_V_dom"/>
</dbReference>
<dbReference type="Pfam" id="PF00266">
    <property type="entry name" value="Aminotran_5"/>
    <property type="match status" value="1"/>
</dbReference>
<dbReference type="SUPFAM" id="SSF53383">
    <property type="entry name" value="PLP-dependent transferases"/>
    <property type="match status" value="1"/>
</dbReference>